<keyword evidence="1" id="KW-0489">Methyltransferase</keyword>
<keyword evidence="2" id="KW-1185">Reference proteome</keyword>
<dbReference type="InterPro" id="IPR029063">
    <property type="entry name" value="SAM-dependent_MTases_sf"/>
</dbReference>
<dbReference type="RefSeq" id="WP_202336721.1">
    <property type="nucleotide sequence ID" value="NZ_CP068439.1"/>
</dbReference>
<dbReference type="Gene3D" id="3.40.50.150">
    <property type="entry name" value="Vaccinia Virus protein VP39"/>
    <property type="match status" value="1"/>
</dbReference>
<protein>
    <submittedName>
        <fullName evidence="1">Class I SAM-dependent methyltransferase</fullName>
    </submittedName>
</protein>
<keyword evidence="1" id="KW-0808">Transferase</keyword>
<name>A0ABX7DUJ4_9FLAO</name>
<dbReference type="Pfam" id="PF13578">
    <property type="entry name" value="Methyltransf_24"/>
    <property type="match status" value="1"/>
</dbReference>
<proteinExistence type="predicted"/>
<gene>
    <name evidence="1" type="ORF">JK629_00685</name>
</gene>
<evidence type="ECO:0000313" key="2">
    <source>
        <dbReference type="Proteomes" id="UP000629420"/>
    </source>
</evidence>
<sequence length="258" mass="29910">MIHQSKSYIKFIRLAKNRHGVHSPFVYDLVTNCFNDKTKYPEYETLKSHRKALRSDTSMVEMKDFGQGSRVFKGNARKVSAVVKNSGMKKKRQKLLFRLAKYFKSETVLELGTSLGLGTVALSLSNEFSAIHTVEGCPNTLQKAQEYFEKFNLHNIQIHQKIFNEFLAENTSEKYDLIFIDGDHNGERTLGYFYSLLKNVHNNSVIIFDDIYWSKDMTAAWQQIIANDKVTVSIDTFQWGLVFFRKEQAKQHFIIRVG</sequence>
<dbReference type="GO" id="GO:0008168">
    <property type="term" value="F:methyltransferase activity"/>
    <property type="evidence" value="ECO:0007669"/>
    <property type="project" value="UniProtKB-KW"/>
</dbReference>
<dbReference type="GO" id="GO:0032259">
    <property type="term" value="P:methylation"/>
    <property type="evidence" value="ECO:0007669"/>
    <property type="project" value="UniProtKB-KW"/>
</dbReference>
<organism evidence="1 2">
    <name type="scientific">Aequorivita iocasae</name>
    <dbReference type="NCBI Taxonomy" id="2803865"/>
    <lineage>
        <taxon>Bacteria</taxon>
        <taxon>Pseudomonadati</taxon>
        <taxon>Bacteroidota</taxon>
        <taxon>Flavobacteriia</taxon>
        <taxon>Flavobacteriales</taxon>
        <taxon>Flavobacteriaceae</taxon>
        <taxon>Aequorivita</taxon>
    </lineage>
</organism>
<reference evidence="1 2" key="1">
    <citation type="submission" date="2021-01" db="EMBL/GenBank/DDBJ databases">
        <title>Aequorivita sp. strain KX20305, a bacterium isolated from the sediment collected at a cold seep field in South China Sea.</title>
        <authorList>
            <person name="Zhang H."/>
            <person name="Li C."/>
        </authorList>
    </citation>
    <scope>NUCLEOTIDE SEQUENCE [LARGE SCALE GENOMIC DNA]</scope>
    <source>
        <strain evidence="1 2">KX20305</strain>
    </source>
</reference>
<dbReference type="EMBL" id="CP068439">
    <property type="protein sequence ID" value="QQX76824.1"/>
    <property type="molecule type" value="Genomic_DNA"/>
</dbReference>
<dbReference type="Proteomes" id="UP000629420">
    <property type="component" value="Chromosome"/>
</dbReference>
<dbReference type="SUPFAM" id="SSF53335">
    <property type="entry name" value="S-adenosyl-L-methionine-dependent methyltransferases"/>
    <property type="match status" value="1"/>
</dbReference>
<evidence type="ECO:0000313" key="1">
    <source>
        <dbReference type="EMBL" id="QQX76824.1"/>
    </source>
</evidence>
<accession>A0ABX7DUJ4</accession>